<dbReference type="GO" id="GO:0006506">
    <property type="term" value="P:GPI anchor biosynthetic process"/>
    <property type="evidence" value="ECO:0007669"/>
    <property type="project" value="UniProtKB-UniPathway"/>
</dbReference>
<accession>A0A1G9NV04</accession>
<reference evidence="13" key="1">
    <citation type="submission" date="2016-10" db="EMBL/GenBank/DDBJ databases">
        <authorList>
            <person name="Varghese N."/>
            <person name="Submissions S."/>
        </authorList>
    </citation>
    <scope>NUCLEOTIDE SEQUENCE [LARGE SCALE GENOMIC DNA]</scope>
    <source>
        <strain evidence="13">CGMCC 4.7042</strain>
    </source>
</reference>
<feature type="transmembrane region" description="Helical" evidence="11">
    <location>
        <begin position="349"/>
        <end position="365"/>
    </location>
</feature>
<dbReference type="EMBL" id="FNHI01000002">
    <property type="protein sequence ID" value="SDL89815.1"/>
    <property type="molecule type" value="Genomic_DNA"/>
</dbReference>
<keyword evidence="4" id="KW-0328">Glycosyltransferase</keyword>
<dbReference type="Proteomes" id="UP000199063">
    <property type="component" value="Unassembled WGS sequence"/>
</dbReference>
<sequence length="398" mass="42037">MPPTATHHATVPASRRAPGSGGGAVPGGESRLLHALNRAAPALLGYLAVRLTGLLVLARWAHLKGESLWPTLAASWDSHWYLGIADHGYHHELGPTLNTNNLAFFPLYPVLVKAVAAVTPGSRASVALAIAVVASVAAAWGIFAVGERLHGWRTGTVLTVLWGAMPVAVVQWMGYTESLFTALVAWSLYAALTGRWLWAGWLAALAGLTRPTGVAIAAAVTVAGLAAFVRGRGRRALAGALIAPLGWCGYVAWVALRLGRWDGYFAVQQRWTNVWDGGKATLDELTQQLAYDADPQLLMLLVSVVLVLATGLFLLCLADRQPLVLLVFTGVLLLIVLGSGGVYFPRARFLLPAFPLLLPAAVALARARRAAALLVLGGAVLSSAWLGGHLLLVWQGPP</sequence>
<dbReference type="OrthoDB" id="151635at2"/>
<feature type="region of interest" description="Disordered" evidence="10">
    <location>
        <begin position="1"/>
        <end position="25"/>
    </location>
</feature>
<evidence type="ECO:0000256" key="9">
    <source>
        <dbReference type="ARBA" id="ARBA00023136"/>
    </source>
</evidence>
<keyword evidence="7" id="KW-0256">Endoplasmic reticulum</keyword>
<evidence type="ECO:0000256" key="10">
    <source>
        <dbReference type="SAM" id="MobiDB-lite"/>
    </source>
</evidence>
<dbReference type="STRING" id="1196353.SAMN05444921_102100"/>
<evidence type="ECO:0000256" key="4">
    <source>
        <dbReference type="ARBA" id="ARBA00022676"/>
    </source>
</evidence>
<comment type="pathway">
    <text evidence="2">Glycolipid biosynthesis; glycosylphosphatidylinositol-anchor biosynthesis.</text>
</comment>
<keyword evidence="5" id="KW-0808">Transferase</keyword>
<dbReference type="GeneID" id="40828051"/>
<evidence type="ECO:0000256" key="5">
    <source>
        <dbReference type="ARBA" id="ARBA00022679"/>
    </source>
</evidence>
<dbReference type="PANTHER" id="PTHR12468">
    <property type="entry name" value="GPI MANNOSYLTRANSFERASE 2"/>
    <property type="match status" value="1"/>
</dbReference>
<evidence type="ECO:0000313" key="13">
    <source>
        <dbReference type="Proteomes" id="UP000199063"/>
    </source>
</evidence>
<organism evidence="12 13">
    <name type="scientific">Streptomyces wuyuanensis</name>
    <dbReference type="NCBI Taxonomy" id="1196353"/>
    <lineage>
        <taxon>Bacteria</taxon>
        <taxon>Bacillati</taxon>
        <taxon>Actinomycetota</taxon>
        <taxon>Actinomycetes</taxon>
        <taxon>Kitasatosporales</taxon>
        <taxon>Streptomycetaceae</taxon>
        <taxon>Streptomyces</taxon>
    </lineage>
</organism>
<proteinExistence type="predicted"/>
<feature type="transmembrane region" description="Helical" evidence="11">
    <location>
        <begin position="179"/>
        <end position="198"/>
    </location>
</feature>
<dbReference type="GO" id="GO:0016020">
    <property type="term" value="C:membrane"/>
    <property type="evidence" value="ECO:0007669"/>
    <property type="project" value="GOC"/>
</dbReference>
<dbReference type="AlphaFoldDB" id="A0A1G9NV04"/>
<evidence type="ECO:0008006" key="14">
    <source>
        <dbReference type="Google" id="ProtNLM"/>
    </source>
</evidence>
<dbReference type="RefSeq" id="WP_093652330.1">
    <property type="nucleotide sequence ID" value="NZ_FNHI01000002.1"/>
</dbReference>
<keyword evidence="13" id="KW-1185">Reference proteome</keyword>
<evidence type="ECO:0000256" key="8">
    <source>
        <dbReference type="ARBA" id="ARBA00022989"/>
    </source>
</evidence>
<dbReference type="GO" id="GO:0004376">
    <property type="term" value="F:GPI mannosyltransferase activity"/>
    <property type="evidence" value="ECO:0007669"/>
    <property type="project" value="InterPro"/>
</dbReference>
<gene>
    <name evidence="12" type="ORF">SAMN05444921_102100</name>
</gene>
<dbReference type="PANTHER" id="PTHR12468:SF2">
    <property type="entry name" value="GPI MANNOSYLTRANSFERASE 2"/>
    <property type="match status" value="1"/>
</dbReference>
<feature type="transmembrane region" description="Helical" evidence="11">
    <location>
        <begin position="126"/>
        <end position="146"/>
    </location>
</feature>
<protein>
    <recommendedName>
        <fullName evidence="14">Dolichyl-phosphate-mannose-protein mannosyltransferase</fullName>
    </recommendedName>
</protein>
<dbReference type="InterPro" id="IPR007315">
    <property type="entry name" value="PIG-V/Gpi18"/>
</dbReference>
<evidence type="ECO:0000313" key="12">
    <source>
        <dbReference type="EMBL" id="SDL89815.1"/>
    </source>
</evidence>
<dbReference type="GO" id="GO:0000009">
    <property type="term" value="F:alpha-1,6-mannosyltransferase activity"/>
    <property type="evidence" value="ECO:0007669"/>
    <property type="project" value="InterPro"/>
</dbReference>
<evidence type="ECO:0000256" key="3">
    <source>
        <dbReference type="ARBA" id="ARBA00022502"/>
    </source>
</evidence>
<evidence type="ECO:0000256" key="7">
    <source>
        <dbReference type="ARBA" id="ARBA00022824"/>
    </source>
</evidence>
<evidence type="ECO:0000256" key="1">
    <source>
        <dbReference type="ARBA" id="ARBA00004477"/>
    </source>
</evidence>
<comment type="subcellular location">
    <subcellularLocation>
        <location evidence="1">Endoplasmic reticulum membrane</location>
        <topology evidence="1">Multi-pass membrane protein</topology>
    </subcellularLocation>
</comment>
<keyword evidence="9 11" id="KW-0472">Membrane</keyword>
<feature type="transmembrane region" description="Helical" evidence="11">
    <location>
        <begin position="210"/>
        <end position="229"/>
    </location>
</feature>
<keyword evidence="6 11" id="KW-0812">Transmembrane</keyword>
<feature type="transmembrane region" description="Helical" evidence="11">
    <location>
        <begin position="236"/>
        <end position="256"/>
    </location>
</feature>
<feature type="transmembrane region" description="Helical" evidence="11">
    <location>
        <begin position="372"/>
        <end position="394"/>
    </location>
</feature>
<evidence type="ECO:0000256" key="6">
    <source>
        <dbReference type="ARBA" id="ARBA00022692"/>
    </source>
</evidence>
<keyword evidence="3" id="KW-0337">GPI-anchor biosynthesis</keyword>
<name>A0A1G9NV04_9ACTN</name>
<feature type="transmembrane region" description="Helical" evidence="11">
    <location>
        <begin position="152"/>
        <end position="172"/>
    </location>
</feature>
<keyword evidence="8 11" id="KW-1133">Transmembrane helix</keyword>
<feature type="transmembrane region" description="Helical" evidence="11">
    <location>
        <begin position="323"/>
        <end position="343"/>
    </location>
</feature>
<evidence type="ECO:0000256" key="11">
    <source>
        <dbReference type="SAM" id="Phobius"/>
    </source>
</evidence>
<evidence type="ECO:0000256" key="2">
    <source>
        <dbReference type="ARBA" id="ARBA00004687"/>
    </source>
</evidence>
<dbReference type="UniPathway" id="UPA00196"/>
<feature type="transmembrane region" description="Helical" evidence="11">
    <location>
        <begin position="297"/>
        <end position="316"/>
    </location>
</feature>